<comment type="cofactor">
    <cofactor evidence="1">
        <name>thiamine diphosphate</name>
        <dbReference type="ChEBI" id="CHEBI:58937"/>
    </cofactor>
</comment>
<feature type="domain" description="Transketolase-like pyrimidine-binding" evidence="4">
    <location>
        <begin position="4"/>
        <end position="179"/>
    </location>
</feature>
<dbReference type="Pfam" id="PF02780">
    <property type="entry name" value="Transketolase_C"/>
    <property type="match status" value="1"/>
</dbReference>
<dbReference type="Gene3D" id="3.40.50.920">
    <property type="match status" value="1"/>
</dbReference>
<dbReference type="InterPro" id="IPR029061">
    <property type="entry name" value="THDP-binding"/>
</dbReference>
<dbReference type="FunFam" id="3.40.50.920:FF:000001">
    <property type="entry name" value="Pyruvate dehydrogenase E1 beta subunit"/>
    <property type="match status" value="1"/>
</dbReference>
<evidence type="ECO:0000256" key="1">
    <source>
        <dbReference type="ARBA" id="ARBA00001964"/>
    </source>
</evidence>
<evidence type="ECO:0000256" key="3">
    <source>
        <dbReference type="ARBA" id="ARBA00023052"/>
    </source>
</evidence>
<dbReference type="InterPro" id="IPR009014">
    <property type="entry name" value="Transketo_C/PFOR_II"/>
</dbReference>
<protein>
    <recommendedName>
        <fullName evidence="4">Transketolase-like pyrimidine-binding domain-containing protein</fullName>
    </recommendedName>
</protein>
<dbReference type="NCBIfam" id="NF006667">
    <property type="entry name" value="PRK09212.1"/>
    <property type="match status" value="1"/>
</dbReference>
<dbReference type="EMBL" id="BART01000239">
    <property type="protein sequence ID" value="GAG68448.1"/>
    <property type="molecule type" value="Genomic_DNA"/>
</dbReference>
<proteinExistence type="predicted"/>
<accession>X1A6Q3</accession>
<dbReference type="PANTHER" id="PTHR43257">
    <property type="entry name" value="PYRUVATE DEHYDROGENASE E1 COMPONENT BETA SUBUNIT"/>
    <property type="match status" value="1"/>
</dbReference>
<keyword evidence="3" id="KW-0786">Thiamine pyrophosphate</keyword>
<dbReference type="GO" id="GO:0016491">
    <property type="term" value="F:oxidoreductase activity"/>
    <property type="evidence" value="ECO:0007669"/>
    <property type="project" value="UniProtKB-KW"/>
</dbReference>
<dbReference type="PANTHER" id="PTHR43257:SF2">
    <property type="entry name" value="PYRUVATE DEHYDROGENASE E1 COMPONENT SUBUNIT BETA"/>
    <property type="match status" value="1"/>
</dbReference>
<evidence type="ECO:0000256" key="2">
    <source>
        <dbReference type="ARBA" id="ARBA00023002"/>
    </source>
</evidence>
<dbReference type="AlphaFoldDB" id="X1A6Q3"/>
<evidence type="ECO:0000259" key="4">
    <source>
        <dbReference type="SMART" id="SM00861"/>
    </source>
</evidence>
<dbReference type="Pfam" id="PF02779">
    <property type="entry name" value="Transket_pyr"/>
    <property type="match status" value="1"/>
</dbReference>
<gene>
    <name evidence="5" type="ORF">S01H4_01337</name>
</gene>
<dbReference type="InterPro" id="IPR033248">
    <property type="entry name" value="Transketolase_C"/>
</dbReference>
<comment type="caution">
    <text evidence="5">The sequence shown here is derived from an EMBL/GenBank/DDBJ whole genome shotgun (WGS) entry which is preliminary data.</text>
</comment>
<dbReference type="SUPFAM" id="SSF52922">
    <property type="entry name" value="TK C-terminal domain-like"/>
    <property type="match status" value="1"/>
</dbReference>
<name>X1A6Q3_9ZZZZ</name>
<organism evidence="5">
    <name type="scientific">marine sediment metagenome</name>
    <dbReference type="NCBI Taxonomy" id="412755"/>
    <lineage>
        <taxon>unclassified sequences</taxon>
        <taxon>metagenomes</taxon>
        <taxon>ecological metagenomes</taxon>
    </lineage>
</organism>
<dbReference type="SMART" id="SM00861">
    <property type="entry name" value="Transket_pyr"/>
    <property type="match status" value="1"/>
</dbReference>
<keyword evidence="2" id="KW-0560">Oxidoreductase</keyword>
<sequence length="324" mass="35743">MREIQYREAIREAIIEEMDRDRKVFLIGEDVGVYGGAFKAYKGLLDKYGPDRVINTPISETAIIGAGIGAALTGYRPIVEIMFIDFAALAMDQIANQAAKIHFMSGGRLNVPLVIRTQGGVGKGLATQHSQSLEAWFYHIPGLKVVMPATSYDVKGLLKTAIRDNSPVMFIEHKMIYPVKGAVPEEEYTIPFGKADIKRKGKDITIFAYSNMVLKSIEAAEELEREGISCEVVDPRTLVPLDIDEVINSVKKTGRLIIVSEACRRGSVASDISARVTERVFEYLKAPVKIVAGLDTPIPYNSTLERASIPQKSDIIKAVKELLE</sequence>
<dbReference type="InterPro" id="IPR005475">
    <property type="entry name" value="Transketolase-like_Pyr-bd"/>
</dbReference>
<dbReference type="SUPFAM" id="SSF52518">
    <property type="entry name" value="Thiamin diphosphate-binding fold (THDP-binding)"/>
    <property type="match status" value="1"/>
</dbReference>
<dbReference type="FunFam" id="3.40.50.970:FF:000001">
    <property type="entry name" value="Pyruvate dehydrogenase E1 beta subunit"/>
    <property type="match status" value="1"/>
</dbReference>
<dbReference type="CDD" id="cd07036">
    <property type="entry name" value="TPP_PYR_E1-PDHc-beta_like"/>
    <property type="match status" value="1"/>
</dbReference>
<dbReference type="Gene3D" id="3.40.50.970">
    <property type="match status" value="1"/>
</dbReference>
<reference evidence="5" key="1">
    <citation type="journal article" date="2014" name="Front. Microbiol.">
        <title>High frequency of phylogenetically diverse reductive dehalogenase-homologous genes in deep subseafloor sedimentary metagenomes.</title>
        <authorList>
            <person name="Kawai M."/>
            <person name="Futagami T."/>
            <person name="Toyoda A."/>
            <person name="Takaki Y."/>
            <person name="Nishi S."/>
            <person name="Hori S."/>
            <person name="Arai W."/>
            <person name="Tsubouchi T."/>
            <person name="Morono Y."/>
            <person name="Uchiyama I."/>
            <person name="Ito T."/>
            <person name="Fujiyama A."/>
            <person name="Inagaki F."/>
            <person name="Takami H."/>
        </authorList>
    </citation>
    <scope>NUCLEOTIDE SEQUENCE</scope>
    <source>
        <strain evidence="5">Expedition CK06-06</strain>
    </source>
</reference>
<evidence type="ECO:0000313" key="5">
    <source>
        <dbReference type="EMBL" id="GAG68448.1"/>
    </source>
</evidence>